<protein>
    <submittedName>
        <fullName evidence="3">LEM domain-containing protein</fullName>
    </submittedName>
</protein>
<organism evidence="2 3">
    <name type="scientific">Loa loa</name>
    <name type="common">Eye worm</name>
    <name type="synonym">Filaria loa</name>
    <dbReference type="NCBI Taxonomy" id="7209"/>
    <lineage>
        <taxon>Eukaryota</taxon>
        <taxon>Metazoa</taxon>
        <taxon>Ecdysozoa</taxon>
        <taxon>Nematoda</taxon>
        <taxon>Chromadorea</taxon>
        <taxon>Rhabditida</taxon>
        <taxon>Spirurina</taxon>
        <taxon>Spiruromorpha</taxon>
        <taxon>Filarioidea</taxon>
        <taxon>Onchocercidae</taxon>
        <taxon>Loa</taxon>
    </lineage>
</organism>
<feature type="compositionally biased region" description="Basic and acidic residues" evidence="1">
    <location>
        <begin position="100"/>
        <end position="111"/>
    </location>
</feature>
<dbReference type="AlphaFoldDB" id="A0A1I7VZY5"/>
<dbReference type="Proteomes" id="UP000095285">
    <property type="component" value="Unassembled WGS sequence"/>
</dbReference>
<reference evidence="3" key="2">
    <citation type="submission" date="2016-11" db="UniProtKB">
        <authorList>
            <consortium name="WormBaseParasite"/>
        </authorList>
    </citation>
    <scope>IDENTIFICATION</scope>
</reference>
<name>A0A1I7VZY5_LOALO</name>
<proteinExistence type="predicted"/>
<keyword evidence="2" id="KW-1185">Reference proteome</keyword>
<accession>A0A1I7VZY5</accession>
<sequence length="223" mass="24477">MTTGLPQQRLAAYVGGTPPGISEIELKNSNQHRSKKPEITKLLTSLSQELRQKKGNPMDRASNCGMFYAPTLIREMYKRVQEKTAALKLGGMRPTGSTEIPKKESREEIRRSMMGKSSPSCTDHVVSLHSSLGNGLVKSRKDSKGKPNFSSLQRCHPQHSSVSNLHARPGSSRQRPRPQLQAPPLRSQYASSSCTAAVMLLHTSNSKARLTANFCTSAILLLP</sequence>
<feature type="compositionally biased region" description="Polar residues" evidence="1">
    <location>
        <begin position="148"/>
        <end position="164"/>
    </location>
</feature>
<dbReference type="WBParaSite" id="EN70_807">
    <property type="protein sequence ID" value="EN70_807"/>
    <property type="gene ID" value="EN70_807"/>
</dbReference>
<feature type="compositionally biased region" description="Low complexity" evidence="1">
    <location>
        <begin position="167"/>
        <end position="187"/>
    </location>
</feature>
<evidence type="ECO:0000256" key="1">
    <source>
        <dbReference type="SAM" id="MobiDB-lite"/>
    </source>
</evidence>
<reference evidence="2" key="1">
    <citation type="submission" date="2012-04" db="EMBL/GenBank/DDBJ databases">
        <title>The Genome Sequence of Loa loa.</title>
        <authorList>
            <consortium name="The Broad Institute Genome Sequencing Platform"/>
            <consortium name="Broad Institute Genome Sequencing Center for Infectious Disease"/>
            <person name="Nutman T.B."/>
            <person name="Fink D.L."/>
            <person name="Russ C."/>
            <person name="Young S."/>
            <person name="Zeng Q."/>
            <person name="Gargeya S."/>
            <person name="Alvarado L."/>
            <person name="Berlin A."/>
            <person name="Chapman S.B."/>
            <person name="Chen Z."/>
            <person name="Freedman E."/>
            <person name="Gellesch M."/>
            <person name="Goldberg J."/>
            <person name="Griggs A."/>
            <person name="Gujja S."/>
            <person name="Heilman E.R."/>
            <person name="Heiman D."/>
            <person name="Howarth C."/>
            <person name="Mehta T."/>
            <person name="Neiman D."/>
            <person name="Pearson M."/>
            <person name="Roberts A."/>
            <person name="Saif S."/>
            <person name="Shea T."/>
            <person name="Shenoy N."/>
            <person name="Sisk P."/>
            <person name="Stolte C."/>
            <person name="Sykes S."/>
            <person name="White J."/>
            <person name="Yandava C."/>
            <person name="Haas B."/>
            <person name="Henn M.R."/>
            <person name="Nusbaum C."/>
            <person name="Birren B."/>
        </authorList>
    </citation>
    <scope>NUCLEOTIDE SEQUENCE [LARGE SCALE GENOMIC DNA]</scope>
</reference>
<evidence type="ECO:0000313" key="3">
    <source>
        <dbReference type="WBParaSite" id="EN70_807"/>
    </source>
</evidence>
<feature type="region of interest" description="Disordered" evidence="1">
    <location>
        <begin position="91"/>
        <end position="187"/>
    </location>
</feature>
<evidence type="ECO:0000313" key="2">
    <source>
        <dbReference type="Proteomes" id="UP000095285"/>
    </source>
</evidence>